<reference evidence="3 4" key="1">
    <citation type="journal article" date="2019" name="PLoS ONE">
        <title>Genomic analyses reveal an absence of contemporary introgressive admixture between fin whales and blue whales, despite known hybrids.</title>
        <authorList>
            <person name="Westbury M.V."/>
            <person name="Petersen B."/>
            <person name="Lorenzen E.D."/>
        </authorList>
    </citation>
    <scope>NUCLEOTIDE SEQUENCE [LARGE SCALE GENOMIC DNA]</scope>
    <source>
        <strain evidence="3">FinWhale-01</strain>
    </source>
</reference>
<keyword evidence="4" id="KW-1185">Reference proteome</keyword>
<dbReference type="EMBL" id="SGJD01002277">
    <property type="protein sequence ID" value="KAB0396080.1"/>
    <property type="molecule type" value="Genomic_DNA"/>
</dbReference>
<feature type="non-terminal residue" evidence="3">
    <location>
        <position position="1"/>
    </location>
</feature>
<dbReference type="InterPro" id="IPR011545">
    <property type="entry name" value="DEAD/DEAH_box_helicase_dom"/>
</dbReference>
<dbReference type="GO" id="GO:0003676">
    <property type="term" value="F:nucleic acid binding"/>
    <property type="evidence" value="ECO:0007669"/>
    <property type="project" value="InterPro"/>
</dbReference>
<gene>
    <name evidence="3" type="ORF">E2I00_019078</name>
</gene>
<dbReference type="Proteomes" id="UP000437017">
    <property type="component" value="Unassembled WGS sequence"/>
</dbReference>
<evidence type="ECO:0000256" key="1">
    <source>
        <dbReference type="SAM" id="MobiDB-lite"/>
    </source>
</evidence>
<feature type="domain" description="DEAD/DEAH-box helicase" evidence="2">
    <location>
        <begin position="1"/>
        <end position="28"/>
    </location>
</feature>
<feature type="non-terminal residue" evidence="3">
    <location>
        <position position="274"/>
    </location>
</feature>
<evidence type="ECO:0000313" key="4">
    <source>
        <dbReference type="Proteomes" id="UP000437017"/>
    </source>
</evidence>
<sequence>GKDVLGAARTGSGKTLIFLIPVLEAFYRLTVELKDETISVHDTSLQSCREVRSLNQVSYCLYSGCWIFRPRIEFFSLIAQRVPTHIHRAYRPALLILLPSEEKKDSRKRPEAGEEEYKLANGINKEEEEEEGRQMRGNMEVKMVKPKGPQTQSAPSTDEAQKIKEIAETKKKSIVKDTKEEDHGSINLDKAKDRLQEEGTFDQEEYGKKVKAKHMEKRLLKSETKREASKRQAEAKDEGRDDPGKYRRLKNQTVKMENEISDNRKKQRMRKRTT</sequence>
<feature type="compositionally biased region" description="Basic residues" evidence="1">
    <location>
        <begin position="265"/>
        <end position="274"/>
    </location>
</feature>
<feature type="compositionally biased region" description="Basic and acidic residues" evidence="1">
    <location>
        <begin position="102"/>
        <end position="118"/>
    </location>
</feature>
<protein>
    <recommendedName>
        <fullName evidence="2">DEAD/DEAH-box helicase domain-containing protein</fullName>
    </recommendedName>
</protein>
<name>A0A643C7K0_BALPH</name>
<feature type="compositionally biased region" description="Basic and acidic residues" evidence="1">
    <location>
        <begin position="168"/>
        <end position="197"/>
    </location>
</feature>
<dbReference type="InterPro" id="IPR027417">
    <property type="entry name" value="P-loop_NTPase"/>
</dbReference>
<dbReference type="AlphaFoldDB" id="A0A643C7K0"/>
<feature type="region of interest" description="Disordered" evidence="1">
    <location>
        <begin position="102"/>
        <end position="138"/>
    </location>
</feature>
<organism evidence="3 4">
    <name type="scientific">Balaenoptera physalus</name>
    <name type="common">Fin whale</name>
    <name type="synonym">Balaena physalus</name>
    <dbReference type="NCBI Taxonomy" id="9770"/>
    <lineage>
        <taxon>Eukaryota</taxon>
        <taxon>Metazoa</taxon>
        <taxon>Chordata</taxon>
        <taxon>Craniata</taxon>
        <taxon>Vertebrata</taxon>
        <taxon>Euteleostomi</taxon>
        <taxon>Mammalia</taxon>
        <taxon>Eutheria</taxon>
        <taxon>Laurasiatheria</taxon>
        <taxon>Artiodactyla</taxon>
        <taxon>Whippomorpha</taxon>
        <taxon>Cetacea</taxon>
        <taxon>Mysticeti</taxon>
        <taxon>Balaenopteridae</taxon>
        <taxon>Balaenoptera</taxon>
    </lineage>
</organism>
<dbReference type="OrthoDB" id="10261556at2759"/>
<comment type="caution">
    <text evidence="3">The sequence shown here is derived from an EMBL/GenBank/DDBJ whole genome shotgun (WGS) entry which is preliminary data.</text>
</comment>
<evidence type="ECO:0000259" key="2">
    <source>
        <dbReference type="Pfam" id="PF00270"/>
    </source>
</evidence>
<dbReference type="GO" id="GO:0005524">
    <property type="term" value="F:ATP binding"/>
    <property type="evidence" value="ECO:0007669"/>
    <property type="project" value="InterPro"/>
</dbReference>
<dbReference type="SUPFAM" id="SSF52540">
    <property type="entry name" value="P-loop containing nucleoside triphosphate hydrolases"/>
    <property type="match status" value="1"/>
</dbReference>
<accession>A0A643C7K0</accession>
<dbReference type="Gene3D" id="3.40.50.300">
    <property type="entry name" value="P-loop containing nucleotide triphosphate hydrolases"/>
    <property type="match status" value="1"/>
</dbReference>
<feature type="compositionally biased region" description="Basic and acidic residues" evidence="1">
    <location>
        <begin position="217"/>
        <end position="245"/>
    </location>
</feature>
<proteinExistence type="predicted"/>
<feature type="region of interest" description="Disordered" evidence="1">
    <location>
        <begin position="168"/>
        <end position="274"/>
    </location>
</feature>
<dbReference type="Pfam" id="PF00270">
    <property type="entry name" value="DEAD"/>
    <property type="match status" value="1"/>
</dbReference>
<evidence type="ECO:0000313" key="3">
    <source>
        <dbReference type="EMBL" id="KAB0396080.1"/>
    </source>
</evidence>